<dbReference type="GO" id="GO:0006817">
    <property type="term" value="P:phosphate ion transport"/>
    <property type="evidence" value="ECO:0007669"/>
    <property type="project" value="UniProtKB-KW"/>
</dbReference>
<evidence type="ECO:0000313" key="12">
    <source>
        <dbReference type="EMBL" id="MBC8536734.1"/>
    </source>
</evidence>
<organism evidence="12 13">
    <name type="scientific">Feifania hominis</name>
    <dbReference type="NCBI Taxonomy" id="2763660"/>
    <lineage>
        <taxon>Bacteria</taxon>
        <taxon>Bacillati</taxon>
        <taxon>Bacillota</taxon>
        <taxon>Clostridia</taxon>
        <taxon>Eubacteriales</taxon>
        <taxon>Feifaniaceae</taxon>
        <taxon>Feifania</taxon>
    </lineage>
</organism>
<comment type="function">
    <text evidence="10">Part of the binding-protein-dependent transport system for phosphate; probably responsible for the translocation of the substrate across the membrane.</text>
</comment>
<dbReference type="Pfam" id="PF00528">
    <property type="entry name" value="BPD_transp_1"/>
    <property type="match status" value="1"/>
</dbReference>
<comment type="subcellular location">
    <subcellularLocation>
        <location evidence="1 9">Cell membrane</location>
        <topology evidence="1 9">Multi-pass membrane protein</topology>
    </subcellularLocation>
</comment>
<keyword evidence="5 10" id="KW-0592">Phosphate transport</keyword>
<proteinExistence type="inferred from homology"/>
<name>A0A926HUB3_9FIRM</name>
<dbReference type="Gene3D" id="1.10.3720.10">
    <property type="entry name" value="MetI-like"/>
    <property type="match status" value="1"/>
</dbReference>
<feature type="transmembrane region" description="Helical" evidence="9">
    <location>
        <begin position="12"/>
        <end position="35"/>
    </location>
</feature>
<dbReference type="NCBIfam" id="TIGR02138">
    <property type="entry name" value="phosphate_pstC"/>
    <property type="match status" value="1"/>
</dbReference>
<dbReference type="InterPro" id="IPR011864">
    <property type="entry name" value="Phosphate_PstC"/>
</dbReference>
<dbReference type="GO" id="GO:0005886">
    <property type="term" value="C:plasma membrane"/>
    <property type="evidence" value="ECO:0007669"/>
    <property type="project" value="UniProtKB-SubCell"/>
</dbReference>
<accession>A0A926HUB3</accession>
<dbReference type="InterPro" id="IPR035906">
    <property type="entry name" value="MetI-like_sf"/>
</dbReference>
<dbReference type="PANTHER" id="PTHR30425:SF1">
    <property type="entry name" value="PHOSPHATE TRANSPORT SYSTEM PERMEASE PROTEIN PSTC"/>
    <property type="match status" value="1"/>
</dbReference>
<dbReference type="InterPro" id="IPR051124">
    <property type="entry name" value="Phosphate_Transport_Permease"/>
</dbReference>
<evidence type="ECO:0000256" key="1">
    <source>
        <dbReference type="ARBA" id="ARBA00004651"/>
    </source>
</evidence>
<dbReference type="RefSeq" id="WP_249300580.1">
    <property type="nucleotide sequence ID" value="NZ_JACRSP010000003.1"/>
</dbReference>
<feature type="transmembrane region" description="Helical" evidence="9">
    <location>
        <begin position="143"/>
        <end position="161"/>
    </location>
</feature>
<evidence type="ECO:0000256" key="10">
    <source>
        <dbReference type="RuleBase" id="RU363054"/>
    </source>
</evidence>
<comment type="similarity">
    <text evidence="2 10">Belongs to the binding-protein-dependent transport system permease family. CysTW subfamily.</text>
</comment>
<keyword evidence="6 9" id="KW-0812">Transmembrane</keyword>
<dbReference type="PANTHER" id="PTHR30425">
    <property type="entry name" value="PHOSPHATE TRANSPORT SYSTEM PERMEASE PROTEIN PST"/>
    <property type="match status" value="1"/>
</dbReference>
<feature type="transmembrane region" description="Helical" evidence="9">
    <location>
        <begin position="257"/>
        <end position="279"/>
    </location>
</feature>
<evidence type="ECO:0000256" key="9">
    <source>
        <dbReference type="RuleBase" id="RU363032"/>
    </source>
</evidence>
<comment type="caution">
    <text evidence="10">Lacks conserved residue(s) required for the propagation of feature annotation.</text>
</comment>
<keyword evidence="13" id="KW-1185">Reference proteome</keyword>
<keyword evidence="8 9" id="KW-0472">Membrane</keyword>
<keyword evidence="4 10" id="KW-1003">Cell membrane</keyword>
<evidence type="ECO:0000256" key="2">
    <source>
        <dbReference type="ARBA" id="ARBA00007069"/>
    </source>
</evidence>
<evidence type="ECO:0000259" key="11">
    <source>
        <dbReference type="PROSITE" id="PS50928"/>
    </source>
</evidence>
<comment type="caution">
    <text evidence="12">The sequence shown here is derived from an EMBL/GenBank/DDBJ whole genome shotgun (WGS) entry which is preliminary data.</text>
</comment>
<keyword evidence="3 9" id="KW-0813">Transport</keyword>
<evidence type="ECO:0000256" key="5">
    <source>
        <dbReference type="ARBA" id="ARBA00022592"/>
    </source>
</evidence>
<evidence type="ECO:0000256" key="3">
    <source>
        <dbReference type="ARBA" id="ARBA00022448"/>
    </source>
</evidence>
<dbReference type="InterPro" id="IPR000515">
    <property type="entry name" value="MetI-like"/>
</dbReference>
<dbReference type="Proteomes" id="UP000620366">
    <property type="component" value="Unassembled WGS sequence"/>
</dbReference>
<reference evidence="12" key="1">
    <citation type="submission" date="2020-08" db="EMBL/GenBank/DDBJ databases">
        <title>Genome public.</title>
        <authorList>
            <person name="Liu C."/>
            <person name="Sun Q."/>
        </authorList>
    </citation>
    <scope>NUCLEOTIDE SEQUENCE</scope>
    <source>
        <strain evidence="12">BX7</strain>
    </source>
</reference>
<dbReference type="EMBL" id="JACRSP010000003">
    <property type="protein sequence ID" value="MBC8536734.1"/>
    <property type="molecule type" value="Genomic_DNA"/>
</dbReference>
<evidence type="ECO:0000256" key="4">
    <source>
        <dbReference type="ARBA" id="ARBA00022475"/>
    </source>
</evidence>
<evidence type="ECO:0000313" key="13">
    <source>
        <dbReference type="Proteomes" id="UP000620366"/>
    </source>
</evidence>
<protein>
    <recommendedName>
        <fullName evidence="10">Phosphate transport system permease protein</fullName>
    </recommendedName>
</protein>
<evidence type="ECO:0000256" key="6">
    <source>
        <dbReference type="ARBA" id="ARBA00022692"/>
    </source>
</evidence>
<dbReference type="SUPFAM" id="SSF161098">
    <property type="entry name" value="MetI-like"/>
    <property type="match status" value="1"/>
</dbReference>
<feature type="transmembrane region" description="Helical" evidence="9">
    <location>
        <begin position="108"/>
        <end position="131"/>
    </location>
</feature>
<dbReference type="PROSITE" id="PS50928">
    <property type="entry name" value="ABC_TM1"/>
    <property type="match status" value="1"/>
</dbReference>
<evidence type="ECO:0000256" key="8">
    <source>
        <dbReference type="ARBA" id="ARBA00023136"/>
    </source>
</evidence>
<feature type="transmembrane region" description="Helical" evidence="9">
    <location>
        <begin position="64"/>
        <end position="96"/>
    </location>
</feature>
<keyword evidence="7 9" id="KW-1133">Transmembrane helix</keyword>
<dbReference type="CDD" id="cd06261">
    <property type="entry name" value="TM_PBP2"/>
    <property type="match status" value="1"/>
</dbReference>
<dbReference type="AlphaFoldDB" id="A0A926HUB3"/>
<evidence type="ECO:0000256" key="7">
    <source>
        <dbReference type="ARBA" id="ARBA00022989"/>
    </source>
</evidence>
<feature type="domain" description="ABC transmembrane type-1" evidence="11">
    <location>
        <begin position="68"/>
        <end position="276"/>
    </location>
</feature>
<dbReference type="GO" id="GO:0005315">
    <property type="term" value="F:phosphate transmembrane transporter activity"/>
    <property type="evidence" value="ECO:0007669"/>
    <property type="project" value="InterPro"/>
</dbReference>
<sequence>MKARNLLEQIMKGIFVLCSAVSVVCIAFICFYLFARGVPAIAEIGFTNFIFGTKWSPSSLDFGIAPMIVASFYATLGAVLIGVPIGLFTAVFLARYCPKRLYRVLKPVVELLAGIPSVVYGFFGLVVIVPIIRERLGGNGQSLLAAIIILSIMILPSIINISETSIRAVGGQYYEGGLALGATHTESVFGVVLPAAKSGIITSIILGIGRAIGETMAVILVAGNSTAMPSSILDGVRTMTAGIALPMGYATETEQNALFGIGVVLFVCIILLNIALNVVRGRGGTQE</sequence>
<gene>
    <name evidence="12" type="primary">pstC</name>
    <name evidence="12" type="ORF">H8695_08555</name>
</gene>